<evidence type="ECO:0000313" key="2">
    <source>
        <dbReference type="EMBL" id="GGX37378.1"/>
    </source>
</evidence>
<keyword evidence="1" id="KW-1133">Transmembrane helix</keyword>
<dbReference type="EMBL" id="BMYU01000003">
    <property type="protein sequence ID" value="GGX37378.1"/>
    <property type="molecule type" value="Genomic_DNA"/>
</dbReference>
<sequence length="163" mass="18604">MDDIIYEEHQTAAWYFRIIAAVGIGALLLLKQGGDRLNNYEQGLIIGIAIFVALIFFSMCRLTITLTAKEIRWRYNWIRFPGWRIPLSDIRSVETTKSSWYEGWGIRYTTTGMLYNVTGTEAIRLHLKNASSLRLGTQQAAQWRGLLEGRTGPDARISGNRYG</sequence>
<feature type="transmembrane region" description="Helical" evidence="1">
    <location>
        <begin position="42"/>
        <end position="64"/>
    </location>
</feature>
<dbReference type="RefSeq" id="WP_189356361.1">
    <property type="nucleotide sequence ID" value="NZ_BMYU01000003.1"/>
</dbReference>
<protein>
    <recommendedName>
        <fullName evidence="4">PH (Pleckstrin Homology) domain-containing protein</fullName>
    </recommendedName>
</protein>
<organism evidence="2 3">
    <name type="scientific">Undibacterium squillarum</name>
    <dbReference type="NCBI Taxonomy" id="1131567"/>
    <lineage>
        <taxon>Bacteria</taxon>
        <taxon>Pseudomonadati</taxon>
        <taxon>Pseudomonadota</taxon>
        <taxon>Betaproteobacteria</taxon>
        <taxon>Burkholderiales</taxon>
        <taxon>Oxalobacteraceae</taxon>
        <taxon>Undibacterium</taxon>
    </lineage>
</organism>
<dbReference type="Proteomes" id="UP000653343">
    <property type="component" value="Unassembled WGS sequence"/>
</dbReference>
<evidence type="ECO:0000313" key="3">
    <source>
        <dbReference type="Proteomes" id="UP000653343"/>
    </source>
</evidence>
<accession>A0ABQ2XY19</accession>
<proteinExistence type="predicted"/>
<evidence type="ECO:0000256" key="1">
    <source>
        <dbReference type="SAM" id="Phobius"/>
    </source>
</evidence>
<comment type="caution">
    <text evidence="2">The sequence shown here is derived from an EMBL/GenBank/DDBJ whole genome shotgun (WGS) entry which is preliminary data.</text>
</comment>
<feature type="transmembrane region" description="Helical" evidence="1">
    <location>
        <begin position="12"/>
        <end position="30"/>
    </location>
</feature>
<keyword evidence="3" id="KW-1185">Reference proteome</keyword>
<keyword evidence="1" id="KW-0472">Membrane</keyword>
<name>A0ABQ2XY19_9BURK</name>
<evidence type="ECO:0008006" key="4">
    <source>
        <dbReference type="Google" id="ProtNLM"/>
    </source>
</evidence>
<keyword evidence="1" id="KW-0812">Transmembrane</keyword>
<reference evidence="3" key="1">
    <citation type="journal article" date="2019" name="Int. J. Syst. Evol. Microbiol.">
        <title>The Global Catalogue of Microorganisms (GCM) 10K type strain sequencing project: providing services to taxonomists for standard genome sequencing and annotation.</title>
        <authorList>
            <consortium name="The Broad Institute Genomics Platform"/>
            <consortium name="The Broad Institute Genome Sequencing Center for Infectious Disease"/>
            <person name="Wu L."/>
            <person name="Ma J."/>
        </authorList>
    </citation>
    <scope>NUCLEOTIDE SEQUENCE [LARGE SCALE GENOMIC DNA]</scope>
    <source>
        <strain evidence="3">KCTC 23917</strain>
    </source>
</reference>
<gene>
    <name evidence="2" type="ORF">GCM10010946_14000</name>
</gene>